<evidence type="ECO:0000256" key="7">
    <source>
        <dbReference type="ARBA" id="ARBA00022741"/>
    </source>
</evidence>
<feature type="domain" description="Nitrogenase/oxidoreductase component 1" evidence="13">
    <location>
        <begin position="307"/>
        <end position="704"/>
    </location>
</feature>
<evidence type="ECO:0000256" key="3">
    <source>
        <dbReference type="ARBA" id="ARBA00005504"/>
    </source>
</evidence>
<gene>
    <name evidence="14" type="ORF">PTZ04_18410</name>
</gene>
<evidence type="ECO:0000313" key="14">
    <source>
        <dbReference type="EMBL" id="MDE1472232.1"/>
    </source>
</evidence>
<evidence type="ECO:0000256" key="10">
    <source>
        <dbReference type="ARBA" id="ARBA00023014"/>
    </source>
</evidence>
<evidence type="ECO:0000256" key="12">
    <source>
        <dbReference type="RuleBase" id="RU003688"/>
    </source>
</evidence>
<keyword evidence="6 12" id="KW-0479">Metal-binding</keyword>
<comment type="similarity">
    <text evidence="3 12">Belongs to the NifH/BchL/ChlL family.</text>
</comment>
<comment type="cofactor">
    <cofactor evidence="1">
        <name>[4Fe-4S] cluster</name>
        <dbReference type="ChEBI" id="CHEBI:49883"/>
    </cofactor>
</comment>
<evidence type="ECO:0000313" key="15">
    <source>
        <dbReference type="Proteomes" id="UP001215087"/>
    </source>
</evidence>
<accession>A0ABT5UTE2</accession>
<dbReference type="Gene3D" id="3.40.50.1980">
    <property type="entry name" value="Nitrogenase molybdenum iron protein domain"/>
    <property type="match status" value="1"/>
</dbReference>
<dbReference type="InterPro" id="IPR000392">
    <property type="entry name" value="NifH/frxC"/>
</dbReference>
<dbReference type="Gene3D" id="3.40.50.12380">
    <property type="entry name" value="Nitrogenase MoFe cofactor biosynthesis protein NifE, C-terminal"/>
    <property type="match status" value="1"/>
</dbReference>
<comment type="catalytic activity">
    <reaction evidence="11">
        <text>N2 + 8 reduced [2Fe-2S]-[ferredoxin] + 16 ATP + 16 H2O = H2 + 8 oxidized [2Fe-2S]-[ferredoxin] + 2 NH4(+) + 16 ADP + 16 phosphate + 6 H(+)</text>
        <dbReference type="Rhea" id="RHEA:21448"/>
        <dbReference type="Rhea" id="RHEA-COMP:10000"/>
        <dbReference type="Rhea" id="RHEA-COMP:10001"/>
        <dbReference type="ChEBI" id="CHEBI:15377"/>
        <dbReference type="ChEBI" id="CHEBI:15378"/>
        <dbReference type="ChEBI" id="CHEBI:17997"/>
        <dbReference type="ChEBI" id="CHEBI:18276"/>
        <dbReference type="ChEBI" id="CHEBI:28938"/>
        <dbReference type="ChEBI" id="CHEBI:30616"/>
        <dbReference type="ChEBI" id="CHEBI:33737"/>
        <dbReference type="ChEBI" id="CHEBI:33738"/>
        <dbReference type="ChEBI" id="CHEBI:43474"/>
        <dbReference type="ChEBI" id="CHEBI:456216"/>
        <dbReference type="EC" id="1.18.6.1"/>
    </reaction>
</comment>
<dbReference type="CDD" id="cd00316">
    <property type="entry name" value="Oxidoreductase_nitrogenase"/>
    <property type="match status" value="1"/>
</dbReference>
<dbReference type="PANTHER" id="PTHR42864:SF2">
    <property type="entry name" value="LIGHT-INDEPENDENT PROTOCHLOROPHYLLIDE REDUCTASE IRON-SULFUR ATP-BINDING PROTEIN"/>
    <property type="match status" value="1"/>
</dbReference>
<evidence type="ECO:0000256" key="4">
    <source>
        <dbReference type="ARBA" id="ARBA00011738"/>
    </source>
</evidence>
<dbReference type="Proteomes" id="UP001215087">
    <property type="component" value="Unassembled WGS sequence"/>
</dbReference>
<keyword evidence="12" id="KW-0004">4Fe-4S</keyword>
<dbReference type="Pfam" id="PF00142">
    <property type="entry name" value="Fer4_NifH"/>
    <property type="match status" value="1"/>
</dbReference>
<evidence type="ECO:0000256" key="9">
    <source>
        <dbReference type="ARBA" id="ARBA00023004"/>
    </source>
</evidence>
<dbReference type="InterPro" id="IPR030655">
    <property type="entry name" value="NifH/chlL_CS"/>
</dbReference>
<dbReference type="InterPro" id="IPR027417">
    <property type="entry name" value="P-loop_NTPase"/>
</dbReference>
<keyword evidence="9 12" id="KW-0408">Iron</keyword>
<evidence type="ECO:0000256" key="2">
    <source>
        <dbReference type="ARBA" id="ARBA00002234"/>
    </source>
</evidence>
<dbReference type="EC" id="1.18.6.1" evidence="5"/>
<evidence type="ECO:0000256" key="5">
    <source>
        <dbReference type="ARBA" id="ARBA00012773"/>
    </source>
</evidence>
<keyword evidence="8 12" id="KW-0067">ATP-binding</keyword>
<proteinExistence type="inferred from homology"/>
<dbReference type="PROSITE" id="PS00746">
    <property type="entry name" value="NIFH_FRXC_1"/>
    <property type="match status" value="1"/>
</dbReference>
<comment type="caution">
    <text evidence="14">The sequence shown here is derived from an EMBL/GenBank/DDBJ whole genome shotgun (WGS) entry which is preliminary data.</text>
</comment>
<keyword evidence="12" id="KW-0560">Oxidoreductase</keyword>
<dbReference type="SUPFAM" id="SSF53807">
    <property type="entry name" value="Helical backbone' metal receptor"/>
    <property type="match status" value="1"/>
</dbReference>
<keyword evidence="10 12" id="KW-0411">Iron-sulfur</keyword>
<dbReference type="PRINTS" id="PR00091">
    <property type="entry name" value="NITROGNASEII"/>
</dbReference>
<dbReference type="Gene3D" id="3.40.50.300">
    <property type="entry name" value="P-loop containing nucleotide triphosphate hydrolases"/>
    <property type="match status" value="1"/>
</dbReference>
<sequence>MKEIAIYGKGGIGKSTISANLSAAMAESGKKILQVGCDPKHDSTRLLLHCQEMTTVLDYLKITAPDKCCLEDVVYEGLFGIHCVEAGGPEPGVGCAGRGILTTFELLDRLGIRERSYDRILYDVLGDVVCGGFAVPMRREYADQVYIVTSGEYMSIYAANNILRGLKNYDYEKYRAGGIIFNARNIGEESERVRRFAEAVGLPIVAELPRSDLFAKSERAGCCLMEQYPESEPAELFRKLSEVLLNQKDFYSASPLEDDVLECVVLEKSLLEKPREIKKAVFEEHSSDQPKQFFSKNLISREPLHGCAFSGAMGIAVMVEDAVCLAHGPKSCAHITYQSISSIGRKTLLERGIVLPMQVAPPIVSSEMSEGIMVFGGLEELKDKIGILKKDKPKIIFVLTTCPSGIIGEDVDMVKSLEDEYTRIIPIKTDGNLTGDYLQGIIEAYVSIGRNLIDPSVKKEVDTVNLIAEKMVAYVTPENYQSIKTLLDALGIGINCRFLYETRAEDIQNLMKGSLNLLAYEDYMGRTIRDFLTDEYKAKFLDVPFPVGMEETAEWLRKVGAFFGKEWMTPGIISQYEEQYQQEIAMLKPFLKGKKLMVVTYNHNIEWILKTAVDLEMNIQKVGVLDFSQDNTFKTRYEEQVDELTMSYDQEMRRQDIERLKPDLLLANYISTELDGAVNTDTIPLCPEVGFMSGIKMARRWCDIFKLNLKEGWKKDEELYRKYFT</sequence>
<dbReference type="CDD" id="cd02040">
    <property type="entry name" value="NifH"/>
    <property type="match status" value="1"/>
</dbReference>
<dbReference type="PROSITE" id="PS51026">
    <property type="entry name" value="NIFH_FRXC_3"/>
    <property type="match status" value="1"/>
</dbReference>
<dbReference type="SUPFAM" id="SSF52540">
    <property type="entry name" value="P-loop containing nucleoside triphosphate hydrolases"/>
    <property type="match status" value="1"/>
</dbReference>
<dbReference type="Pfam" id="PF00148">
    <property type="entry name" value="Oxidored_nitro"/>
    <property type="match status" value="1"/>
</dbReference>
<dbReference type="PANTHER" id="PTHR42864">
    <property type="entry name" value="LIGHT-INDEPENDENT PROTOCHLOROPHYLLIDE REDUCTASE IRON-SULFUR ATP-BINDING PROTEIN"/>
    <property type="match status" value="1"/>
</dbReference>
<keyword evidence="15" id="KW-1185">Reference proteome</keyword>
<evidence type="ECO:0000256" key="1">
    <source>
        <dbReference type="ARBA" id="ARBA00001966"/>
    </source>
</evidence>
<evidence type="ECO:0000256" key="6">
    <source>
        <dbReference type="ARBA" id="ARBA00022723"/>
    </source>
</evidence>
<comment type="subunit">
    <text evidence="4">Homodimer.</text>
</comment>
<comment type="function">
    <text evidence="2">The key enzymatic reactions in nitrogen fixation are catalyzed by the nitrogenase complex, which has 2 components: the iron protein and the molybdenum-iron protein.</text>
</comment>
<evidence type="ECO:0000256" key="11">
    <source>
        <dbReference type="ARBA" id="ARBA00047967"/>
    </source>
</evidence>
<organism evidence="14 15">
    <name type="scientific">Eubacterium limosum</name>
    <dbReference type="NCBI Taxonomy" id="1736"/>
    <lineage>
        <taxon>Bacteria</taxon>
        <taxon>Bacillati</taxon>
        <taxon>Bacillota</taxon>
        <taxon>Clostridia</taxon>
        <taxon>Eubacteriales</taxon>
        <taxon>Eubacteriaceae</taxon>
        <taxon>Eubacterium</taxon>
    </lineage>
</organism>
<dbReference type="RefSeq" id="WP_227208788.1">
    <property type="nucleotide sequence ID" value="NZ_JAJCLO010000014.1"/>
</dbReference>
<protein>
    <recommendedName>
        <fullName evidence="5">nitrogenase</fullName>
        <ecNumber evidence="5">1.18.6.1</ecNumber>
    </recommendedName>
</protein>
<name>A0ABT5UTE2_EUBLI</name>
<reference evidence="14 15" key="1">
    <citation type="submission" date="2023-02" db="EMBL/GenBank/DDBJ databases">
        <title>Comparative genome analysis of Eubacterium limosum species.</title>
        <authorList>
            <person name="Bak J.E."/>
        </authorList>
    </citation>
    <scope>NUCLEOTIDE SEQUENCE [LARGE SCALE GENOMIC DNA]</scope>
    <source>
        <strain evidence="14 15">KGMB01548</strain>
    </source>
</reference>
<dbReference type="EMBL" id="JAQSVD010000013">
    <property type="protein sequence ID" value="MDE1472232.1"/>
    <property type="molecule type" value="Genomic_DNA"/>
</dbReference>
<evidence type="ECO:0000259" key="13">
    <source>
        <dbReference type="Pfam" id="PF00148"/>
    </source>
</evidence>
<evidence type="ECO:0000256" key="8">
    <source>
        <dbReference type="ARBA" id="ARBA00022840"/>
    </source>
</evidence>
<dbReference type="InterPro" id="IPR000510">
    <property type="entry name" value="Nase/OxRdtase_comp1"/>
</dbReference>
<keyword evidence="7 12" id="KW-0547">Nucleotide-binding</keyword>
<dbReference type="PROSITE" id="PS00692">
    <property type="entry name" value="NIFH_FRXC_2"/>
    <property type="match status" value="1"/>
</dbReference>